<accession>A0A0E9U0E9</accession>
<dbReference type="EMBL" id="GBXM01049902">
    <property type="protein sequence ID" value="JAH58675.1"/>
    <property type="molecule type" value="Transcribed_RNA"/>
</dbReference>
<proteinExistence type="predicted"/>
<organism evidence="1">
    <name type="scientific">Anguilla anguilla</name>
    <name type="common">European freshwater eel</name>
    <name type="synonym">Muraena anguilla</name>
    <dbReference type="NCBI Taxonomy" id="7936"/>
    <lineage>
        <taxon>Eukaryota</taxon>
        <taxon>Metazoa</taxon>
        <taxon>Chordata</taxon>
        <taxon>Craniata</taxon>
        <taxon>Vertebrata</taxon>
        <taxon>Euteleostomi</taxon>
        <taxon>Actinopterygii</taxon>
        <taxon>Neopterygii</taxon>
        <taxon>Teleostei</taxon>
        <taxon>Anguilliformes</taxon>
        <taxon>Anguillidae</taxon>
        <taxon>Anguilla</taxon>
    </lineage>
</organism>
<sequence length="26" mass="2866">MSHGTIAALDCQMQVITVQIMYVVTI</sequence>
<protein>
    <submittedName>
        <fullName evidence="1">Uncharacterized protein</fullName>
    </submittedName>
</protein>
<dbReference type="AlphaFoldDB" id="A0A0E9U0E9"/>
<reference evidence="1" key="2">
    <citation type="journal article" date="2015" name="Fish Shellfish Immunol.">
        <title>Early steps in the European eel (Anguilla anguilla)-Vibrio vulnificus interaction in the gills: Role of the RtxA13 toxin.</title>
        <authorList>
            <person name="Callol A."/>
            <person name="Pajuelo D."/>
            <person name="Ebbesson L."/>
            <person name="Teles M."/>
            <person name="MacKenzie S."/>
            <person name="Amaro C."/>
        </authorList>
    </citation>
    <scope>NUCLEOTIDE SEQUENCE</scope>
</reference>
<evidence type="ECO:0000313" key="1">
    <source>
        <dbReference type="EMBL" id="JAH58675.1"/>
    </source>
</evidence>
<reference evidence="1" key="1">
    <citation type="submission" date="2014-11" db="EMBL/GenBank/DDBJ databases">
        <authorList>
            <person name="Amaro Gonzalez C."/>
        </authorList>
    </citation>
    <scope>NUCLEOTIDE SEQUENCE</scope>
</reference>
<name>A0A0E9U0E9_ANGAN</name>
<dbReference type="EMBL" id="GBXM01051406">
    <property type="protein sequence ID" value="JAH57171.1"/>
    <property type="molecule type" value="Transcribed_RNA"/>
</dbReference>